<feature type="transmembrane region" description="Helical" evidence="5">
    <location>
        <begin position="136"/>
        <end position="154"/>
    </location>
</feature>
<evidence type="ECO:0000256" key="1">
    <source>
        <dbReference type="ARBA" id="ARBA00004141"/>
    </source>
</evidence>
<dbReference type="GO" id="GO:0016020">
    <property type="term" value="C:membrane"/>
    <property type="evidence" value="ECO:0007669"/>
    <property type="project" value="UniProtKB-SubCell"/>
</dbReference>
<feature type="transmembrane region" description="Helical" evidence="5">
    <location>
        <begin position="248"/>
        <end position="270"/>
    </location>
</feature>
<dbReference type="AlphaFoldDB" id="A0A1W6LKL7"/>
<keyword evidence="8" id="KW-1185">Reference proteome</keyword>
<feature type="transmembrane region" description="Helical" evidence="5">
    <location>
        <begin position="31"/>
        <end position="48"/>
    </location>
</feature>
<evidence type="ECO:0000256" key="4">
    <source>
        <dbReference type="ARBA" id="ARBA00023136"/>
    </source>
</evidence>
<evidence type="ECO:0000313" key="7">
    <source>
        <dbReference type="EMBL" id="ARN56292.1"/>
    </source>
</evidence>
<dbReference type="InterPro" id="IPR007016">
    <property type="entry name" value="O-antigen_ligase-rel_domated"/>
</dbReference>
<evidence type="ECO:0000256" key="5">
    <source>
        <dbReference type="SAM" id="Phobius"/>
    </source>
</evidence>
<dbReference type="InterPro" id="IPR051533">
    <property type="entry name" value="WaaL-like"/>
</dbReference>
<proteinExistence type="predicted"/>
<feature type="transmembrane region" description="Helical" evidence="5">
    <location>
        <begin position="91"/>
        <end position="124"/>
    </location>
</feature>
<reference evidence="8" key="1">
    <citation type="submission" date="2017-04" db="EMBL/GenBank/DDBJ databases">
        <title>Comparative genomics and description of representatives of a novel lineage of planctomycetes thriving in anoxic sediments.</title>
        <authorList>
            <person name="Spring S."/>
            <person name="Bunk B."/>
            <person name="Sproer C."/>
        </authorList>
    </citation>
    <scope>NUCLEOTIDE SEQUENCE [LARGE SCALE GENOMIC DNA]</scope>
    <source>
        <strain evidence="8">ST-PulAB-D4</strain>
    </source>
</reference>
<feature type="domain" description="O-antigen ligase-related" evidence="6">
    <location>
        <begin position="215"/>
        <end position="349"/>
    </location>
</feature>
<keyword evidence="4 5" id="KW-0472">Membrane</keyword>
<dbReference type="Proteomes" id="UP000193334">
    <property type="component" value="Chromosome"/>
</dbReference>
<keyword evidence="7" id="KW-0436">Ligase</keyword>
<feature type="transmembrane region" description="Helical" evidence="5">
    <location>
        <begin position="60"/>
        <end position="79"/>
    </location>
</feature>
<dbReference type="RefSeq" id="WP_161491590.1">
    <property type="nucleotide sequence ID" value="NZ_CP021023.1"/>
</dbReference>
<evidence type="ECO:0000259" key="6">
    <source>
        <dbReference type="Pfam" id="PF04932"/>
    </source>
</evidence>
<dbReference type="KEGG" id="pbp:STSP1_00668"/>
<dbReference type="Pfam" id="PF04932">
    <property type="entry name" value="Wzy_C"/>
    <property type="match status" value="1"/>
</dbReference>
<dbReference type="PANTHER" id="PTHR37422">
    <property type="entry name" value="TEICHURONIC ACID BIOSYNTHESIS PROTEIN TUAE"/>
    <property type="match status" value="1"/>
</dbReference>
<dbReference type="PANTHER" id="PTHR37422:SF13">
    <property type="entry name" value="LIPOPOLYSACCHARIDE BIOSYNTHESIS PROTEIN PA4999-RELATED"/>
    <property type="match status" value="1"/>
</dbReference>
<protein>
    <submittedName>
        <fullName evidence="7">Lipid A core-O-antigen ligase</fullName>
    </submittedName>
</protein>
<sequence length="422" mass="47392">MQTLNTVNSFSNRNKAALLAPAKLTFAEQTSWFYCLLMGLYLFTIPSLSQAEATAAASKYFGYAVSIVILLKFFTKGFVITKEVICFGAWLLWSLTGIMVAVSMYVFGTSFFRMFQFFVLFMLILRVADNFKNLKLISILFFLGFVEAVIYTFLSGDFLLGTETGERITGVSSNPNGLAIIIQHMLILQLAFFELSKKKWIKIFMLALLPFQAKLIFATGSKKGLIFFIFILLVWYAVFHWKDIVKRPLLFLFLLAGGLVFIAWMSSAIADTIVGKRMRMFLETAETGGGAGEQARIGLVKEGFRVFSEHPLIGVGLNQFGFNNKFGIYAHNTYIELLTNGGLIGFVLMMAVFVILALKGFKNRMSNIPEVAIVSKMVIVFFAYAALISLVAPLFFSHYHWVVLGLIAAFYETARRKGILRD</sequence>
<feature type="transmembrane region" description="Helical" evidence="5">
    <location>
        <begin position="373"/>
        <end position="392"/>
    </location>
</feature>
<keyword evidence="2 5" id="KW-0812">Transmembrane</keyword>
<dbReference type="EMBL" id="CP021023">
    <property type="protein sequence ID" value="ARN56292.1"/>
    <property type="molecule type" value="Genomic_DNA"/>
</dbReference>
<organism evidence="7 8">
    <name type="scientific">Sedimentisphaera salicampi</name>
    <dbReference type="NCBI Taxonomy" id="1941349"/>
    <lineage>
        <taxon>Bacteria</taxon>
        <taxon>Pseudomonadati</taxon>
        <taxon>Planctomycetota</taxon>
        <taxon>Phycisphaerae</taxon>
        <taxon>Sedimentisphaerales</taxon>
        <taxon>Sedimentisphaeraceae</taxon>
        <taxon>Sedimentisphaera</taxon>
    </lineage>
</organism>
<dbReference type="GO" id="GO:0016874">
    <property type="term" value="F:ligase activity"/>
    <property type="evidence" value="ECO:0007669"/>
    <property type="project" value="UniProtKB-KW"/>
</dbReference>
<feature type="transmembrane region" description="Helical" evidence="5">
    <location>
        <begin position="342"/>
        <end position="361"/>
    </location>
</feature>
<evidence type="ECO:0000256" key="3">
    <source>
        <dbReference type="ARBA" id="ARBA00022989"/>
    </source>
</evidence>
<keyword evidence="3 5" id="KW-1133">Transmembrane helix</keyword>
<evidence type="ECO:0000256" key="2">
    <source>
        <dbReference type="ARBA" id="ARBA00022692"/>
    </source>
</evidence>
<feature type="transmembrane region" description="Helical" evidence="5">
    <location>
        <begin position="224"/>
        <end position="241"/>
    </location>
</feature>
<comment type="subcellular location">
    <subcellularLocation>
        <location evidence="1">Membrane</location>
        <topology evidence="1">Multi-pass membrane protein</topology>
    </subcellularLocation>
</comment>
<name>A0A1W6LKL7_9BACT</name>
<accession>A0A1W6LKL7</accession>
<gene>
    <name evidence="7" type="ORF">STSP1_00668</name>
</gene>
<dbReference type="STRING" id="1941349.STSP1_00668"/>
<feature type="transmembrane region" description="Helical" evidence="5">
    <location>
        <begin position="174"/>
        <end position="193"/>
    </location>
</feature>
<feature type="transmembrane region" description="Helical" evidence="5">
    <location>
        <begin position="200"/>
        <end position="218"/>
    </location>
</feature>
<evidence type="ECO:0000313" key="8">
    <source>
        <dbReference type="Proteomes" id="UP000193334"/>
    </source>
</evidence>